<evidence type="ECO:0000259" key="15">
    <source>
        <dbReference type="SMART" id="SM00831"/>
    </source>
</evidence>
<dbReference type="SMART" id="SM00831">
    <property type="entry name" value="Cation_ATPase_N"/>
    <property type="match status" value="1"/>
</dbReference>
<dbReference type="InterPro" id="IPR044492">
    <property type="entry name" value="P_typ_ATPase_HD_dom"/>
</dbReference>
<dbReference type="GO" id="GO:0005886">
    <property type="term" value="C:plasma membrane"/>
    <property type="evidence" value="ECO:0007669"/>
    <property type="project" value="TreeGrafter"/>
</dbReference>
<evidence type="ECO:0000313" key="17">
    <source>
        <dbReference type="RefSeq" id="XP_026191313.1"/>
    </source>
</evidence>
<feature type="transmembrane region" description="Helical" evidence="14">
    <location>
        <begin position="1117"/>
        <end position="1140"/>
    </location>
</feature>
<dbReference type="Gene3D" id="2.70.150.10">
    <property type="entry name" value="Calcium-transporting ATPase, cytoplasmic transduction domain A"/>
    <property type="match status" value="1"/>
</dbReference>
<dbReference type="InterPro" id="IPR008250">
    <property type="entry name" value="ATPase_P-typ_transduc_dom_A_sf"/>
</dbReference>
<dbReference type="GO" id="GO:0005391">
    <property type="term" value="F:P-type sodium:potassium-exchanging transporter activity"/>
    <property type="evidence" value="ECO:0007669"/>
    <property type="project" value="TreeGrafter"/>
</dbReference>
<dbReference type="GO" id="GO:0005524">
    <property type="term" value="F:ATP binding"/>
    <property type="evidence" value="ECO:0007669"/>
    <property type="project" value="UniProtKB-KW"/>
</dbReference>
<dbReference type="PANTHER" id="PTHR43294:SF20">
    <property type="entry name" value="P-TYPE ATPASE"/>
    <property type="match status" value="1"/>
</dbReference>
<comment type="catalytic activity">
    <reaction evidence="11">
        <text>Na(+)(in) + ATP + H2O = Na(+)(out) + ADP + phosphate + H(+)</text>
        <dbReference type="Rhea" id="RHEA:14633"/>
        <dbReference type="ChEBI" id="CHEBI:15377"/>
        <dbReference type="ChEBI" id="CHEBI:15378"/>
        <dbReference type="ChEBI" id="CHEBI:29101"/>
        <dbReference type="ChEBI" id="CHEBI:30616"/>
        <dbReference type="ChEBI" id="CHEBI:43474"/>
        <dbReference type="ChEBI" id="CHEBI:456216"/>
        <dbReference type="EC" id="7.2.2.3"/>
    </reaction>
    <physiologicalReaction direction="left-to-right" evidence="11">
        <dbReference type="Rhea" id="RHEA:14634"/>
    </physiologicalReaction>
</comment>
<keyword evidence="5" id="KW-1278">Translocase</keyword>
<accession>A0A6P6RU04</accession>
<comment type="subcellular location">
    <subcellularLocation>
        <location evidence="1">Membrane</location>
        <topology evidence="1">Multi-pass membrane protein</topology>
    </subcellularLocation>
</comment>
<dbReference type="Pfam" id="PF00690">
    <property type="entry name" value="Cation_ATPase_N"/>
    <property type="match status" value="1"/>
</dbReference>
<dbReference type="GeneID" id="34620841"/>
<keyword evidence="3" id="KW-0547">Nucleotide-binding</keyword>
<proteinExistence type="predicted"/>
<dbReference type="InterPro" id="IPR001757">
    <property type="entry name" value="P_typ_ATPase"/>
</dbReference>
<evidence type="ECO:0000256" key="13">
    <source>
        <dbReference type="SAM" id="MobiDB-lite"/>
    </source>
</evidence>
<evidence type="ECO:0000256" key="1">
    <source>
        <dbReference type="ARBA" id="ARBA00004141"/>
    </source>
</evidence>
<dbReference type="OrthoDB" id="116380at2759"/>
<keyword evidence="16" id="KW-1185">Reference proteome</keyword>
<dbReference type="SFLD" id="SFLDS00003">
    <property type="entry name" value="Haloacid_Dehalogenase"/>
    <property type="match status" value="1"/>
</dbReference>
<dbReference type="InterPro" id="IPR023298">
    <property type="entry name" value="ATPase_P-typ_TM_dom_sf"/>
</dbReference>
<evidence type="ECO:0000256" key="6">
    <source>
        <dbReference type="ARBA" id="ARBA00022989"/>
    </source>
</evidence>
<dbReference type="GO" id="GO:0036376">
    <property type="term" value="P:sodium ion export across plasma membrane"/>
    <property type="evidence" value="ECO:0007669"/>
    <property type="project" value="TreeGrafter"/>
</dbReference>
<dbReference type="InterPro" id="IPR018303">
    <property type="entry name" value="ATPase_P-typ_P_site"/>
</dbReference>
<organism evidence="16 17">
    <name type="scientific">Cyclospora cayetanensis</name>
    <dbReference type="NCBI Taxonomy" id="88456"/>
    <lineage>
        <taxon>Eukaryota</taxon>
        <taxon>Sar</taxon>
        <taxon>Alveolata</taxon>
        <taxon>Apicomplexa</taxon>
        <taxon>Conoidasida</taxon>
        <taxon>Coccidia</taxon>
        <taxon>Eucoccidiorida</taxon>
        <taxon>Eimeriorina</taxon>
        <taxon>Eimeriidae</taxon>
        <taxon>Cyclospora</taxon>
    </lineage>
</organism>
<dbReference type="PRINTS" id="PR00121">
    <property type="entry name" value="NAKATPASE"/>
</dbReference>
<evidence type="ECO:0000256" key="4">
    <source>
        <dbReference type="ARBA" id="ARBA00022840"/>
    </source>
</evidence>
<evidence type="ECO:0000256" key="3">
    <source>
        <dbReference type="ARBA" id="ARBA00022741"/>
    </source>
</evidence>
<evidence type="ECO:0000256" key="12">
    <source>
        <dbReference type="ARBA" id="ARBA00067200"/>
    </source>
</evidence>
<dbReference type="GO" id="GO:0006883">
    <property type="term" value="P:intracellular sodium ion homeostasis"/>
    <property type="evidence" value="ECO:0007669"/>
    <property type="project" value="TreeGrafter"/>
</dbReference>
<dbReference type="FunFam" id="3.40.50.1000:FF:000028">
    <property type="entry name" value="Calcium-transporting P-type ATPase, putative"/>
    <property type="match status" value="1"/>
</dbReference>
<evidence type="ECO:0000256" key="7">
    <source>
        <dbReference type="ARBA" id="ARBA00023053"/>
    </source>
</evidence>
<dbReference type="PROSITE" id="PS00154">
    <property type="entry name" value="ATPASE_E1_E2"/>
    <property type="match status" value="1"/>
</dbReference>
<feature type="domain" description="Cation-transporting P-type ATPase N-terminal" evidence="15">
    <location>
        <begin position="310"/>
        <end position="385"/>
    </location>
</feature>
<feature type="transmembrane region" description="Helical" evidence="14">
    <location>
        <begin position="1394"/>
        <end position="1417"/>
    </location>
</feature>
<dbReference type="InterPro" id="IPR059000">
    <property type="entry name" value="ATPase_P-type_domA"/>
</dbReference>
<dbReference type="InterPro" id="IPR004014">
    <property type="entry name" value="ATPase_P-typ_cation-transptr_N"/>
</dbReference>
<dbReference type="PRINTS" id="PR00119">
    <property type="entry name" value="CATATPASE"/>
</dbReference>
<evidence type="ECO:0000313" key="16">
    <source>
        <dbReference type="Proteomes" id="UP000515125"/>
    </source>
</evidence>
<evidence type="ECO:0000256" key="5">
    <source>
        <dbReference type="ARBA" id="ARBA00022967"/>
    </source>
</evidence>
<dbReference type="PANTHER" id="PTHR43294">
    <property type="entry name" value="SODIUM/POTASSIUM-TRANSPORTING ATPASE SUBUNIT ALPHA"/>
    <property type="match status" value="1"/>
</dbReference>
<keyword evidence="9" id="KW-0406">Ion transport</keyword>
<dbReference type="SUPFAM" id="SSF81660">
    <property type="entry name" value="Metal cation-transporting ATPase, ATP-binding domain N"/>
    <property type="match status" value="1"/>
</dbReference>
<dbReference type="Gene3D" id="3.40.50.1000">
    <property type="entry name" value="HAD superfamily/HAD-like"/>
    <property type="match status" value="1"/>
</dbReference>
<dbReference type="GO" id="GO:0030007">
    <property type="term" value="P:intracellular potassium ion homeostasis"/>
    <property type="evidence" value="ECO:0007669"/>
    <property type="project" value="TreeGrafter"/>
</dbReference>
<gene>
    <name evidence="17" type="primary">LOC34620841</name>
</gene>
<evidence type="ECO:0000256" key="14">
    <source>
        <dbReference type="SAM" id="Phobius"/>
    </source>
</evidence>
<keyword evidence="8 14" id="KW-0472">Membrane</keyword>
<dbReference type="Pfam" id="PF13246">
    <property type="entry name" value="Cation_ATPase"/>
    <property type="match status" value="1"/>
</dbReference>
<evidence type="ECO:0000256" key="8">
    <source>
        <dbReference type="ARBA" id="ARBA00023136"/>
    </source>
</evidence>
<evidence type="ECO:0000256" key="2">
    <source>
        <dbReference type="ARBA" id="ARBA00022692"/>
    </source>
</evidence>
<dbReference type="InterPro" id="IPR050510">
    <property type="entry name" value="Cation_transp_ATPase_P-type"/>
</dbReference>
<dbReference type="InterPro" id="IPR036412">
    <property type="entry name" value="HAD-like_sf"/>
</dbReference>
<dbReference type="GO" id="GO:1902600">
    <property type="term" value="P:proton transmembrane transport"/>
    <property type="evidence" value="ECO:0007669"/>
    <property type="project" value="TreeGrafter"/>
</dbReference>
<evidence type="ECO:0000256" key="11">
    <source>
        <dbReference type="ARBA" id="ARBA00049499"/>
    </source>
</evidence>
<dbReference type="Gene3D" id="3.40.1110.10">
    <property type="entry name" value="Calcium-transporting ATPase, cytoplasmic domain N"/>
    <property type="match status" value="1"/>
</dbReference>
<feature type="region of interest" description="Disordered" evidence="13">
    <location>
        <begin position="181"/>
        <end position="235"/>
    </location>
</feature>
<name>A0A6P6RU04_9EIME</name>
<dbReference type="SFLD" id="SFLDF00027">
    <property type="entry name" value="p-type_atpase"/>
    <property type="match status" value="1"/>
</dbReference>
<dbReference type="InterPro" id="IPR023299">
    <property type="entry name" value="ATPase_P-typ_cyto_dom_N"/>
</dbReference>
<dbReference type="Proteomes" id="UP000515125">
    <property type="component" value="Unplaced"/>
</dbReference>
<dbReference type="SUPFAM" id="SSF81665">
    <property type="entry name" value="Calcium ATPase, transmembrane domain M"/>
    <property type="match status" value="1"/>
</dbReference>
<keyword evidence="4" id="KW-0067">ATP-binding</keyword>
<dbReference type="NCBIfam" id="TIGR01494">
    <property type="entry name" value="ATPase_P-type"/>
    <property type="match status" value="2"/>
</dbReference>
<evidence type="ECO:0000256" key="10">
    <source>
        <dbReference type="ARBA" id="ARBA00035029"/>
    </source>
</evidence>
<keyword evidence="9" id="KW-0813">Transport</keyword>
<dbReference type="SUPFAM" id="SSF81653">
    <property type="entry name" value="Calcium ATPase, transduction domain A"/>
    <property type="match status" value="1"/>
</dbReference>
<protein>
    <recommendedName>
        <fullName evidence="12">P-type sodium-transporting ATPase4</fullName>
        <ecNumber evidence="10">7.2.2.3</ecNumber>
    </recommendedName>
</protein>
<sequence length="1466" mass="158123">MKADTPLQLTLVASLRTYHERTRIHPLGSRGSRFWSLQGYLLKAEFELKAEDAWRGLRWMGLLVWCSAADGAHAAAARRGKEFTTRLGVTVMGARSASISMPNEEWHSRRPCWPPRLFKREFLALRGRGAADTAAVWRCADALYMHIHAADHASTPSIAAPSHAQAAPFLFRMRRRSLRSAAQCLARQPPSPATGESTAVAASAARSGESQRSHHPSTPNVDAEAVHRSPSGVEETREPFLHADNARIMPQALDPSAFADNVEMEVVERLSKSQVSMKELVESARKADPEAFQKMVTATEKEYPTSGKNRFASTDIQALAEELGCTDLSRGLTAAQVLENREKFGSNMLDKGGRDPIWKIFISQFRSPVVSLLLIAAVASLVMQEWVEGAAILIIVTLNACLATYMENSASTALAKLASMAAPLCCVLRDGEEKQLPAEEVVPGDVVLLRTGNNVAADMRCIEVTELKTNEALLTGESEDVTKTVAAADGDAPFATNLCFASTIVTNGSGRCLVFATGMETQVGRIATQLKKAGAASRLTPLQRGLNRLGGLIGIIAICVLVVIVVVAVLTGYRDPAHPDSDPIFTIVLVAVGFAVSSIPEGLPMVVTICLSLGARDMVKRKANVRKLPAVETLGCCSVICSDKTGTLTEGKMTATHVVTFCRGSILTDADKRTAKTLAVYPTKGYDPHGGIFDEALLTQEKKNTLTALHGQGAFESFGKVLTNYASAATAAETSSLGAPTAEAAAAVRARALLLAAFLNSHCTKLEQDVKSKQWTTSGNMSEGALVVLAAKAGINADCHATHAREASLEVPFNSGRKMAMSVHALPIKDCFAGIDLHSRGVEYTHVAIVKGAPDRLAPHLGVSLVESGGRCGLAADSPLSAAELEEIGAANAALSSAALRVLTVAFRPLTAEMIEKLRACAGADERLKTVVEEPAKSLSVLGLIGSLDPPRAGVRDAVAECHEAGVRVVMITGDQLPTACAIAREIGILSDKDDVAQRSVMCAVLHENDDPTLPYKPIEVLDPLVDGVRVFARAQPEDKFWLVSSLQRLGHTVAMTGDGVNDAPALKAADIGVAMGIAGTDVAKGAAEMILLDDNFCTIVAAVEEGRKIYGNIQKFVCFLLGTNIGEIIYLTIAIAASMPLPLEALQVLFLNLMSDGCPAVALAKEPPDGNNMSVPPRNRKQPIMTRDWWLFGNVPHTIFEAACVLFSLAMGLYLCTGSVLLKDLTNQCERVTVIDSNGAESTLRYFCAAHEYRVTRDYTGWVTNIDFFDPIGKKTMQVLGAAKGKVVDIRASSPELLDWIQLAMKNGCPDNLIRDQRGWCRPPDRTLWNGNNDAVPLGLIGHNYYDVGSRGARMGRTCSFISAVWCEMLRAYTVRTWEWFFTVFNRNPWMHLACSMSASLTSLLTIVPGITAVFSTAPLPWWLYLFAIGCGFLNLLLDEIIPKPLYRLYRDRKLSWICEDGYGR</sequence>
<keyword evidence="6 14" id="KW-1133">Transmembrane helix</keyword>
<dbReference type="Pfam" id="PF00689">
    <property type="entry name" value="Cation_ATPase_C"/>
    <property type="match status" value="2"/>
</dbReference>
<dbReference type="SUPFAM" id="SSF56784">
    <property type="entry name" value="HAD-like"/>
    <property type="match status" value="1"/>
</dbReference>
<reference evidence="17" key="1">
    <citation type="submission" date="2025-08" db="UniProtKB">
        <authorList>
            <consortium name="RefSeq"/>
        </authorList>
    </citation>
    <scope>IDENTIFICATION</scope>
</reference>
<dbReference type="InterPro" id="IPR023214">
    <property type="entry name" value="HAD_sf"/>
</dbReference>
<keyword evidence="9" id="KW-0739">Sodium transport</keyword>
<dbReference type="Gene3D" id="1.20.1110.10">
    <property type="entry name" value="Calcium-transporting ATPase, transmembrane domain"/>
    <property type="match status" value="2"/>
</dbReference>
<keyword evidence="7" id="KW-0915">Sodium</keyword>
<feature type="transmembrane region" description="Helical" evidence="14">
    <location>
        <begin position="1423"/>
        <end position="1439"/>
    </location>
</feature>
<dbReference type="Pfam" id="PF00122">
    <property type="entry name" value="E1-E2_ATPase"/>
    <property type="match status" value="1"/>
</dbReference>
<keyword evidence="2 14" id="KW-0812">Transmembrane</keyword>
<dbReference type="RefSeq" id="XP_026191313.1">
    <property type="nucleotide sequence ID" value="XM_026335528.1"/>
</dbReference>
<dbReference type="InterPro" id="IPR006068">
    <property type="entry name" value="ATPase_P-typ_cation-transptr_C"/>
</dbReference>
<evidence type="ECO:0000256" key="9">
    <source>
        <dbReference type="ARBA" id="ARBA00023201"/>
    </source>
</evidence>
<dbReference type="EC" id="7.2.2.3" evidence="10"/>
<feature type="transmembrane region" description="Helical" evidence="14">
    <location>
        <begin position="584"/>
        <end position="613"/>
    </location>
</feature>
<dbReference type="GO" id="GO:0016887">
    <property type="term" value="F:ATP hydrolysis activity"/>
    <property type="evidence" value="ECO:0007669"/>
    <property type="project" value="InterPro"/>
</dbReference>
<dbReference type="SFLD" id="SFLDG00002">
    <property type="entry name" value="C1.7:_P-type_atpase_like"/>
    <property type="match status" value="1"/>
</dbReference>
<dbReference type="GO" id="GO:1990573">
    <property type="term" value="P:potassium ion import across plasma membrane"/>
    <property type="evidence" value="ECO:0007669"/>
    <property type="project" value="TreeGrafter"/>
</dbReference>
<feature type="transmembrane region" description="Helical" evidence="14">
    <location>
        <begin position="1200"/>
        <end position="1223"/>
    </location>
</feature>
<dbReference type="FunFam" id="3.40.50.1000:FF:000001">
    <property type="entry name" value="Phospholipid-transporting ATPase IC"/>
    <property type="match status" value="1"/>
</dbReference>
<feature type="transmembrane region" description="Helical" evidence="14">
    <location>
        <begin position="549"/>
        <end position="572"/>
    </location>
</feature>